<sequence>MSAATAPALLTELQHAHAIIKTMLGALTIQQKSKVHEQLAAAGVSGEGMTRANERLAVIEAATAQAQLASASGQVLGGGAIRQYAGDISAHAARLEILLLEVFDKLDGIKPQDQATRSAVDAVECFTTCAMRNGVLMREAADQIAALVVEGGAP</sequence>
<dbReference type="RefSeq" id="WP_093556756.1">
    <property type="nucleotide sequence ID" value="NZ_FPBO01000015.1"/>
</dbReference>
<evidence type="ECO:0000313" key="2">
    <source>
        <dbReference type="Proteomes" id="UP000199391"/>
    </source>
</evidence>
<reference evidence="2" key="1">
    <citation type="submission" date="2016-10" db="EMBL/GenBank/DDBJ databases">
        <authorList>
            <person name="Varghese N."/>
            <person name="Submissions S."/>
        </authorList>
    </citation>
    <scope>NUCLEOTIDE SEQUENCE [LARGE SCALE GENOMIC DNA]</scope>
    <source>
        <strain evidence="2">CGMCC 1.11014</strain>
    </source>
</reference>
<gene>
    <name evidence="1" type="ORF">SAMN05216552_1015128</name>
</gene>
<dbReference type="AlphaFoldDB" id="A0A1I7K9C9"/>
<dbReference type="EMBL" id="FPBO01000015">
    <property type="protein sequence ID" value="SFU93992.1"/>
    <property type="molecule type" value="Genomic_DNA"/>
</dbReference>
<accession>A0A1I7K9C9</accession>
<name>A0A1I7K9C9_9BURK</name>
<keyword evidence="2" id="KW-1185">Reference proteome</keyword>
<dbReference type="Proteomes" id="UP000199391">
    <property type="component" value="Unassembled WGS sequence"/>
</dbReference>
<dbReference type="OrthoDB" id="8777795at2"/>
<evidence type="ECO:0000313" key="1">
    <source>
        <dbReference type="EMBL" id="SFU93992.1"/>
    </source>
</evidence>
<dbReference type="STRING" id="1035707.SAMN05216552_1015128"/>
<proteinExistence type="predicted"/>
<organism evidence="1 2">
    <name type="scientific">Pseudoduganella namucuonensis</name>
    <dbReference type="NCBI Taxonomy" id="1035707"/>
    <lineage>
        <taxon>Bacteria</taxon>
        <taxon>Pseudomonadati</taxon>
        <taxon>Pseudomonadota</taxon>
        <taxon>Betaproteobacteria</taxon>
        <taxon>Burkholderiales</taxon>
        <taxon>Oxalobacteraceae</taxon>
        <taxon>Telluria group</taxon>
        <taxon>Pseudoduganella</taxon>
    </lineage>
</organism>
<protein>
    <submittedName>
        <fullName evidence="1">Uncharacterized protein</fullName>
    </submittedName>
</protein>